<dbReference type="Proteomes" id="UP000541810">
    <property type="component" value="Unassembled WGS sequence"/>
</dbReference>
<evidence type="ECO:0000256" key="3">
    <source>
        <dbReference type="ARBA" id="ARBA00022748"/>
    </source>
</evidence>
<gene>
    <name evidence="9" type="ORF">HNQ40_002728</name>
</gene>
<comment type="caution">
    <text evidence="9">The sequence shown here is derived from an EMBL/GenBank/DDBJ whole genome shotgun (WGS) entry which is preliminary data.</text>
</comment>
<feature type="transmembrane region" description="Helical" evidence="6">
    <location>
        <begin position="357"/>
        <end position="382"/>
    </location>
</feature>
<sequence length="617" mass="68861">MPQTLRTHLRPTRMNTMNAFAKPLTLCLALLLFTAAAAAQYAPAGNELPDNTQTTAPSAIHSLHAHAGHNHAPMTRQEHQEFAKQVDLDAFRKLAVFDGGRVKILDTLAREQLTSIYGKSRWQDYTWDTADEEDPRDRKKLKYDPVFTYLDIVFHASYYADKPILYVEVLPFREKLLANLPEDDQEKWKQLGRISWMMFANPAVQSVYQGPETNQTEIKGRNQLFGSADAFVNAGQRLLMISPPPGQENWAHIAIPVEQHDEVILPASTTVRQAQLSDLWVQLQNAWSHGDAEAVNSLLEIIALQLPAQNPSTYPAEYRLSLEHVYNITGKFTIGYWLYAIATVAMILALGTGRKTLLTLGVSMLLLGFLAHAASFAIRAILSGRWAIHNQYESFIAISLFAVFVGMILMFTKKIWVFGAASAALGAIALMVANLWAIPSNEVGQVAAILGTSRILYVHVNMVLVSYSLIALSFFVSLSYLYAHYVKSKEAMNFVAAGTGNMDAAAGDSKLPGRKKLLADLDQAQLTLMQLAFWLLGVGILLGAYWADHSWGRWWAWDPKETWALITWIVYLIAIHVRFGVRDRGLVTAWLSVVGFIIMLWCYKGVNLLLPGLHAYA</sequence>
<dbReference type="Pfam" id="PF01578">
    <property type="entry name" value="Cytochrom_C_asm"/>
    <property type="match status" value="1"/>
</dbReference>
<keyword evidence="3" id="KW-0201">Cytochrome c-type biogenesis</keyword>
<dbReference type="PANTHER" id="PTHR30071:SF1">
    <property type="entry name" value="CYTOCHROME B_B6 PROTEIN-RELATED"/>
    <property type="match status" value="1"/>
</dbReference>
<evidence type="ECO:0000256" key="1">
    <source>
        <dbReference type="ARBA" id="ARBA00004141"/>
    </source>
</evidence>
<dbReference type="PANTHER" id="PTHR30071">
    <property type="entry name" value="HEME EXPORTER PROTEIN C"/>
    <property type="match status" value="1"/>
</dbReference>
<keyword evidence="5 6" id="KW-0472">Membrane</keyword>
<dbReference type="GO" id="GO:0005886">
    <property type="term" value="C:plasma membrane"/>
    <property type="evidence" value="ECO:0007669"/>
    <property type="project" value="TreeGrafter"/>
</dbReference>
<evidence type="ECO:0000313" key="10">
    <source>
        <dbReference type="Proteomes" id="UP000541810"/>
    </source>
</evidence>
<feature type="transmembrane region" description="Helical" evidence="6">
    <location>
        <begin position="524"/>
        <end position="547"/>
    </location>
</feature>
<feature type="transmembrane region" description="Helical" evidence="6">
    <location>
        <begin position="394"/>
        <end position="411"/>
    </location>
</feature>
<dbReference type="EMBL" id="JACHGY010000001">
    <property type="protein sequence ID" value="MBB6430922.1"/>
    <property type="molecule type" value="Genomic_DNA"/>
</dbReference>
<feature type="signal peptide" evidence="7">
    <location>
        <begin position="1"/>
        <end position="38"/>
    </location>
</feature>
<comment type="subcellular location">
    <subcellularLocation>
        <location evidence="1">Membrane</location>
        <topology evidence="1">Multi-pass membrane protein</topology>
    </subcellularLocation>
</comment>
<evidence type="ECO:0000256" key="4">
    <source>
        <dbReference type="ARBA" id="ARBA00022989"/>
    </source>
</evidence>
<protein>
    <submittedName>
        <fullName evidence="9">Cytochrome c-type biogenesis protein CcsB</fullName>
    </submittedName>
</protein>
<dbReference type="InterPro" id="IPR002541">
    <property type="entry name" value="Cyt_c_assembly"/>
</dbReference>
<keyword evidence="4 6" id="KW-1133">Transmembrane helix</keyword>
<feature type="transmembrane region" description="Helical" evidence="6">
    <location>
        <begin position="586"/>
        <end position="606"/>
    </location>
</feature>
<proteinExistence type="predicted"/>
<name>A0A7X0LLE2_9BACT</name>
<dbReference type="RefSeq" id="WP_184678415.1">
    <property type="nucleotide sequence ID" value="NZ_JACHGY010000001.1"/>
</dbReference>
<organism evidence="9 10">
    <name type="scientific">Algisphaera agarilytica</name>
    <dbReference type="NCBI Taxonomy" id="1385975"/>
    <lineage>
        <taxon>Bacteria</taxon>
        <taxon>Pseudomonadati</taxon>
        <taxon>Planctomycetota</taxon>
        <taxon>Phycisphaerae</taxon>
        <taxon>Phycisphaerales</taxon>
        <taxon>Phycisphaeraceae</taxon>
        <taxon>Algisphaera</taxon>
    </lineage>
</organism>
<evidence type="ECO:0000256" key="6">
    <source>
        <dbReference type="SAM" id="Phobius"/>
    </source>
</evidence>
<keyword evidence="7" id="KW-0732">Signal</keyword>
<evidence type="ECO:0000256" key="2">
    <source>
        <dbReference type="ARBA" id="ARBA00022692"/>
    </source>
</evidence>
<feature type="chain" id="PRO_5031406071" evidence="7">
    <location>
        <begin position="39"/>
        <end position="617"/>
    </location>
</feature>
<reference evidence="9 10" key="1">
    <citation type="submission" date="2020-08" db="EMBL/GenBank/DDBJ databases">
        <title>Genomic Encyclopedia of Type Strains, Phase IV (KMG-IV): sequencing the most valuable type-strain genomes for metagenomic binning, comparative biology and taxonomic classification.</title>
        <authorList>
            <person name="Goeker M."/>
        </authorList>
    </citation>
    <scope>NUCLEOTIDE SEQUENCE [LARGE SCALE GENOMIC DNA]</scope>
    <source>
        <strain evidence="9 10">DSM 103725</strain>
    </source>
</reference>
<feature type="domain" description="Cytochrome c assembly protein" evidence="8">
    <location>
        <begin position="389"/>
        <end position="614"/>
    </location>
</feature>
<feature type="transmembrane region" description="Helical" evidence="6">
    <location>
        <begin position="418"/>
        <end position="438"/>
    </location>
</feature>
<dbReference type="InterPro" id="IPR045062">
    <property type="entry name" value="Cyt_c_biogenesis_CcsA/CcmC"/>
</dbReference>
<feature type="transmembrane region" description="Helical" evidence="6">
    <location>
        <begin position="334"/>
        <end position="350"/>
    </location>
</feature>
<keyword evidence="2 6" id="KW-0812">Transmembrane</keyword>
<evidence type="ECO:0000256" key="7">
    <source>
        <dbReference type="SAM" id="SignalP"/>
    </source>
</evidence>
<dbReference type="AlphaFoldDB" id="A0A7X0LLE2"/>
<accession>A0A7X0LLE2</accession>
<feature type="transmembrane region" description="Helical" evidence="6">
    <location>
        <begin position="562"/>
        <end position="579"/>
    </location>
</feature>
<evidence type="ECO:0000259" key="8">
    <source>
        <dbReference type="Pfam" id="PF01578"/>
    </source>
</evidence>
<keyword evidence="10" id="KW-1185">Reference proteome</keyword>
<dbReference type="GO" id="GO:0017004">
    <property type="term" value="P:cytochrome complex assembly"/>
    <property type="evidence" value="ECO:0007669"/>
    <property type="project" value="UniProtKB-KW"/>
</dbReference>
<feature type="transmembrane region" description="Helical" evidence="6">
    <location>
        <begin position="458"/>
        <end position="483"/>
    </location>
</feature>
<evidence type="ECO:0000313" key="9">
    <source>
        <dbReference type="EMBL" id="MBB6430922.1"/>
    </source>
</evidence>
<evidence type="ECO:0000256" key="5">
    <source>
        <dbReference type="ARBA" id="ARBA00023136"/>
    </source>
</evidence>
<dbReference type="GO" id="GO:0020037">
    <property type="term" value="F:heme binding"/>
    <property type="evidence" value="ECO:0007669"/>
    <property type="project" value="InterPro"/>
</dbReference>